<proteinExistence type="predicted"/>
<name>A0ABQ0TU62_9BACL</name>
<gene>
    <name evidence="1" type="ORF">BRE01_50670</name>
</gene>
<evidence type="ECO:0000313" key="1">
    <source>
        <dbReference type="EMBL" id="GED71365.1"/>
    </source>
</evidence>
<evidence type="ECO:0000313" key="2">
    <source>
        <dbReference type="Proteomes" id="UP000319578"/>
    </source>
</evidence>
<dbReference type="EMBL" id="BJON01000020">
    <property type="protein sequence ID" value="GED71365.1"/>
    <property type="molecule type" value="Genomic_DNA"/>
</dbReference>
<dbReference type="Proteomes" id="UP000319578">
    <property type="component" value="Unassembled WGS sequence"/>
</dbReference>
<organism evidence="1 2">
    <name type="scientific">Brevibacillus reuszeri</name>
    <dbReference type="NCBI Taxonomy" id="54915"/>
    <lineage>
        <taxon>Bacteria</taxon>
        <taxon>Bacillati</taxon>
        <taxon>Bacillota</taxon>
        <taxon>Bacilli</taxon>
        <taxon>Bacillales</taxon>
        <taxon>Paenibacillaceae</taxon>
        <taxon>Brevibacillus</taxon>
    </lineage>
</organism>
<dbReference type="RefSeq" id="WP_141261076.1">
    <property type="nucleotide sequence ID" value="NZ_BJON01000020.1"/>
</dbReference>
<protein>
    <submittedName>
        <fullName evidence="1">Uncharacterized protein</fullName>
    </submittedName>
</protein>
<comment type="caution">
    <text evidence="1">The sequence shown here is derived from an EMBL/GenBank/DDBJ whole genome shotgun (WGS) entry which is preliminary data.</text>
</comment>
<accession>A0ABQ0TU62</accession>
<sequence length="118" mass="12849">MVTFPDPPNHIFVISPEERDSFSASNVILDTSNPQVSGITRYGVSYSAAYDQGTGIVTINQSGTPDTLTPPFNRVDSWSIQVVYGGQTIVLFINQDIVALDEAPKYTVTKTLDPSHQS</sequence>
<keyword evidence="2" id="KW-1185">Reference proteome</keyword>
<reference evidence="1 2" key="1">
    <citation type="submission" date="2019-06" db="EMBL/GenBank/DDBJ databases">
        <title>Whole genome shotgun sequence of Brevibacillus reuszeri NBRC 15719.</title>
        <authorList>
            <person name="Hosoyama A."/>
            <person name="Uohara A."/>
            <person name="Ohji S."/>
            <person name="Ichikawa N."/>
        </authorList>
    </citation>
    <scope>NUCLEOTIDE SEQUENCE [LARGE SCALE GENOMIC DNA]</scope>
    <source>
        <strain evidence="1 2">NBRC 15719</strain>
    </source>
</reference>